<comment type="caution">
    <text evidence="2">The sequence shown here is derived from an EMBL/GenBank/DDBJ whole genome shotgun (WGS) entry which is preliminary data.</text>
</comment>
<keyword evidence="3" id="KW-1185">Reference proteome</keyword>
<evidence type="ECO:0000313" key="3">
    <source>
        <dbReference type="Proteomes" id="UP001480595"/>
    </source>
</evidence>
<reference evidence="2 3" key="1">
    <citation type="submission" date="2023-01" db="EMBL/GenBank/DDBJ databases">
        <title>Analysis of 21 Apiospora genomes using comparative genomics revels a genus with tremendous synthesis potential of carbohydrate active enzymes and secondary metabolites.</title>
        <authorList>
            <person name="Sorensen T."/>
        </authorList>
    </citation>
    <scope>NUCLEOTIDE SEQUENCE [LARGE SCALE GENOMIC DNA]</scope>
    <source>
        <strain evidence="2 3">CBS 135458</strain>
    </source>
</reference>
<protein>
    <submittedName>
        <fullName evidence="2">Uncharacterized protein</fullName>
    </submittedName>
</protein>
<sequence length="145" mass="14304">MKGGNPVGASLDSKPGRISSRWSMVARLSLPQHTSRSDSGLAVASGTTVGSMPLPAWSTGLGQLGSGHTPTDGALLGPPSTSSRPYENGNDQSAAPGKSIRLGFSEEVAPQDGSTGLQGETGVGPIAGPPTIVAPCETDAAVGPG</sequence>
<evidence type="ECO:0000256" key="1">
    <source>
        <dbReference type="SAM" id="MobiDB-lite"/>
    </source>
</evidence>
<dbReference type="EMBL" id="JAQQWL010000018">
    <property type="protein sequence ID" value="KAK8036711.1"/>
    <property type="molecule type" value="Genomic_DNA"/>
</dbReference>
<proteinExistence type="predicted"/>
<feature type="region of interest" description="Disordered" evidence="1">
    <location>
        <begin position="30"/>
        <end position="145"/>
    </location>
</feature>
<dbReference type="Proteomes" id="UP001480595">
    <property type="component" value="Unassembled WGS sequence"/>
</dbReference>
<dbReference type="GeneID" id="92099680"/>
<feature type="compositionally biased region" description="Polar residues" evidence="1">
    <location>
        <begin position="79"/>
        <end position="93"/>
    </location>
</feature>
<dbReference type="RefSeq" id="XP_066707529.1">
    <property type="nucleotide sequence ID" value="XM_066866615.1"/>
</dbReference>
<evidence type="ECO:0000313" key="2">
    <source>
        <dbReference type="EMBL" id="KAK8036711.1"/>
    </source>
</evidence>
<gene>
    <name evidence="2" type="ORF">PG994_015208</name>
</gene>
<name>A0ABR1SS77_9PEZI</name>
<accession>A0ABR1SS77</accession>
<organism evidence="2 3">
    <name type="scientific">Apiospora phragmitis</name>
    <dbReference type="NCBI Taxonomy" id="2905665"/>
    <lineage>
        <taxon>Eukaryota</taxon>
        <taxon>Fungi</taxon>
        <taxon>Dikarya</taxon>
        <taxon>Ascomycota</taxon>
        <taxon>Pezizomycotina</taxon>
        <taxon>Sordariomycetes</taxon>
        <taxon>Xylariomycetidae</taxon>
        <taxon>Amphisphaeriales</taxon>
        <taxon>Apiosporaceae</taxon>
        <taxon>Apiospora</taxon>
    </lineage>
</organism>